<evidence type="ECO:0000256" key="1">
    <source>
        <dbReference type="ARBA" id="ARBA00004651"/>
    </source>
</evidence>
<evidence type="ECO:0000256" key="6">
    <source>
        <dbReference type="ARBA" id="ARBA00023136"/>
    </source>
</evidence>
<dbReference type="Gene3D" id="1.10.3720.10">
    <property type="entry name" value="MetI-like"/>
    <property type="match status" value="1"/>
</dbReference>
<evidence type="ECO:0000256" key="5">
    <source>
        <dbReference type="ARBA" id="ARBA00022989"/>
    </source>
</evidence>
<evidence type="ECO:0000256" key="8">
    <source>
        <dbReference type="SAM" id="MobiDB-lite"/>
    </source>
</evidence>
<dbReference type="InterPro" id="IPR035906">
    <property type="entry name" value="MetI-like_sf"/>
</dbReference>
<evidence type="ECO:0000256" key="2">
    <source>
        <dbReference type="ARBA" id="ARBA00022448"/>
    </source>
</evidence>
<keyword evidence="11" id="KW-1185">Reference proteome</keyword>
<comment type="similarity">
    <text evidence="7">Belongs to the binding-protein-dependent transport system permease family.</text>
</comment>
<evidence type="ECO:0000256" key="3">
    <source>
        <dbReference type="ARBA" id="ARBA00022475"/>
    </source>
</evidence>
<dbReference type="Proteomes" id="UP001292216">
    <property type="component" value="Unassembled WGS sequence"/>
</dbReference>
<feature type="compositionally biased region" description="Polar residues" evidence="8">
    <location>
        <begin position="1"/>
        <end position="10"/>
    </location>
</feature>
<feature type="region of interest" description="Disordered" evidence="8">
    <location>
        <begin position="1"/>
        <end position="35"/>
    </location>
</feature>
<organism evidence="10 11">
    <name type="scientific">Paenibacillus phoenicis</name>
    <dbReference type="NCBI Taxonomy" id="554117"/>
    <lineage>
        <taxon>Bacteria</taxon>
        <taxon>Bacillati</taxon>
        <taxon>Bacillota</taxon>
        <taxon>Bacilli</taxon>
        <taxon>Bacillales</taxon>
        <taxon>Paenibacillaceae</taxon>
        <taxon>Paenibacillus</taxon>
    </lineage>
</organism>
<dbReference type="RefSeq" id="WP_323078119.1">
    <property type="nucleotide sequence ID" value="NZ_CBCSKM010000001.1"/>
</dbReference>
<dbReference type="PANTHER" id="PTHR30043">
    <property type="entry name" value="PHOSPHONATES TRANSPORT SYSTEM PERMEASE PROTEIN"/>
    <property type="match status" value="1"/>
</dbReference>
<evidence type="ECO:0000313" key="10">
    <source>
        <dbReference type="EMBL" id="MEA3571566.1"/>
    </source>
</evidence>
<keyword evidence="3" id="KW-1003">Cell membrane</keyword>
<gene>
    <name evidence="10" type="primary">phnE</name>
    <name evidence="10" type="ORF">U9M73_16565</name>
</gene>
<dbReference type="SUPFAM" id="SSF161098">
    <property type="entry name" value="MetI-like"/>
    <property type="match status" value="1"/>
</dbReference>
<feature type="transmembrane region" description="Helical" evidence="7">
    <location>
        <begin position="261"/>
        <end position="279"/>
    </location>
</feature>
<accession>A0ABU5PNV1</accession>
<dbReference type="CDD" id="cd06261">
    <property type="entry name" value="TM_PBP2"/>
    <property type="match status" value="1"/>
</dbReference>
<dbReference type="EMBL" id="JAYERP010000001">
    <property type="protein sequence ID" value="MEA3571566.1"/>
    <property type="molecule type" value="Genomic_DNA"/>
</dbReference>
<proteinExistence type="inferred from homology"/>
<dbReference type="NCBIfam" id="TIGR01097">
    <property type="entry name" value="PhnE"/>
    <property type="match status" value="1"/>
</dbReference>
<comment type="caution">
    <text evidence="10">The sequence shown here is derived from an EMBL/GenBank/DDBJ whole genome shotgun (WGS) entry which is preliminary data.</text>
</comment>
<feature type="transmembrane region" description="Helical" evidence="7">
    <location>
        <begin position="167"/>
        <end position="190"/>
    </location>
</feature>
<keyword evidence="5 7" id="KW-1133">Transmembrane helix</keyword>
<dbReference type="Pfam" id="PF00528">
    <property type="entry name" value="BPD_transp_1"/>
    <property type="match status" value="1"/>
</dbReference>
<keyword evidence="6 7" id="KW-0472">Membrane</keyword>
<reference evidence="10 11" key="1">
    <citation type="submission" date="2023-12" db="EMBL/GenBank/DDBJ databases">
        <title>Whole genome sequencing of Paenibacillus phoenicis isolated from the Phoenix Mars Lander spacecraft assembly facility.</title>
        <authorList>
            <person name="Garcia A."/>
            <person name="Venkateswaran K."/>
        </authorList>
    </citation>
    <scope>NUCLEOTIDE SEQUENCE [LARGE SCALE GENOMIC DNA]</scope>
    <source>
        <strain evidence="10 11">3PO2SA</strain>
    </source>
</reference>
<evidence type="ECO:0000259" key="9">
    <source>
        <dbReference type="PROSITE" id="PS50928"/>
    </source>
</evidence>
<evidence type="ECO:0000256" key="7">
    <source>
        <dbReference type="RuleBase" id="RU363032"/>
    </source>
</evidence>
<evidence type="ECO:0000313" key="11">
    <source>
        <dbReference type="Proteomes" id="UP001292216"/>
    </source>
</evidence>
<comment type="subcellular location">
    <subcellularLocation>
        <location evidence="1 7">Cell membrane</location>
        <topology evidence="1 7">Multi-pass membrane protein</topology>
    </subcellularLocation>
</comment>
<protein>
    <submittedName>
        <fullName evidence="10">Phosphonate ABC transporter, permease protein PhnE</fullName>
    </submittedName>
</protein>
<keyword evidence="4 7" id="KW-0812">Transmembrane</keyword>
<evidence type="ECO:0000256" key="4">
    <source>
        <dbReference type="ARBA" id="ARBA00022692"/>
    </source>
</evidence>
<dbReference type="PROSITE" id="PS50928">
    <property type="entry name" value="ABC_TM1"/>
    <property type="match status" value="1"/>
</dbReference>
<dbReference type="PANTHER" id="PTHR30043:SF1">
    <property type="entry name" value="ABC TRANSPORT SYSTEM PERMEASE PROTEIN P69"/>
    <property type="match status" value="1"/>
</dbReference>
<feature type="transmembrane region" description="Helical" evidence="7">
    <location>
        <begin position="70"/>
        <end position="87"/>
    </location>
</feature>
<dbReference type="InterPro" id="IPR000515">
    <property type="entry name" value="MetI-like"/>
</dbReference>
<keyword evidence="2 7" id="KW-0813">Transport</keyword>
<feature type="transmembrane region" description="Helical" evidence="7">
    <location>
        <begin position="291"/>
        <end position="309"/>
    </location>
</feature>
<feature type="domain" description="ABC transmembrane type-1" evidence="9">
    <location>
        <begin position="126"/>
        <end position="309"/>
    </location>
</feature>
<dbReference type="InterPro" id="IPR005769">
    <property type="entry name" value="PhnE/PtxC"/>
</dbReference>
<feature type="transmembrane region" description="Helical" evidence="7">
    <location>
        <begin position="133"/>
        <end position="155"/>
    </location>
</feature>
<name>A0ABU5PNV1_9BACL</name>
<sequence>MHTNPRPSTDTKAKAGANIAPSADAHVSTSADTKTNTNAYTNANINASLSTNPSGQAGFNRNWPQAPSKLRHYLTAVIILLLLWGSAVDTDASWGKLIQGSPNMLDLLREMFPPKWSYFDNIVPAMLETIRMALIGTTSGAILAVPVALLCASNLSRSAWIYQPVRFLLNLVRTIPDLLLAAIFVAIFGLGPLPGIMALTVFSFGLIAKLTYEALETIDRGPLEAMTAVGATPVQRIAFGVVPQIQAHFISYVLYTFEINIRAAAVLGLVGAGGIGHYYEVTLGFLEYDKTCMIILFTLAVVLLIDYASTKLREKLL</sequence>